<accession>A0A8E0RU10</accession>
<gene>
    <name evidence="4" type="ORF">FBUS_01370</name>
</gene>
<protein>
    <recommendedName>
        <fullName evidence="3">Ig-like domain-containing protein</fullName>
    </recommendedName>
</protein>
<sequence length="566" mass="63953">MGIGKRVPIASMPIAYRIKNDLAGRDNLPPRLDGKWKREQRSNGRSRMPNPITTSRIDDFARSHSGYPGPQIWGELLLRRLLNFTCISRVPGFNQQNAVRLIGQAAFPSTLFLILTCDQRKGPPLVAGSSPVYAALGTSAVISCDIRGLPKPNEEKIHWRFQQVSGQPYPQMHESQIPKQKHRHNVQQYQKQSRQQVKVQSISLDSDSNQSGEHTPHWRLKKLEVPLGWISQLQIDRVETGHYGLYNCSASSSFGTGWHLFVLNQAPYEVHVSGQITLENLAQIFAVLLLISVVTVLVCLIWFRHRIRFRCHDFSCCPCRDRNKTSSSRFRFQFCESLDHTKSQTGFPIGPQSCHIVNRFDMEIGSDGPCVISNPMLSKYGENVSSKSVSNSTSPSPDCHTDRTKSKPVIRYDRSIKKKQLTLSECDHFAREMNPRSSTTNKTEAGSPVLVETDYLYRNPLSADPDVVGVEGDTLLLYSLPRSTQSYSAFPCPHRKHCLVSERQLSAPRFFKLIRSNQSVHPDERGLCNRVYSPHWSQRSHIADCSLASVEVNNACEQQNDKNIGD</sequence>
<dbReference type="PROSITE" id="PS50835">
    <property type="entry name" value="IG_LIKE"/>
    <property type="match status" value="1"/>
</dbReference>
<dbReference type="SMART" id="SM00409">
    <property type="entry name" value="IG"/>
    <property type="match status" value="1"/>
</dbReference>
<evidence type="ECO:0000259" key="3">
    <source>
        <dbReference type="PROSITE" id="PS50835"/>
    </source>
</evidence>
<dbReference type="InterPro" id="IPR007110">
    <property type="entry name" value="Ig-like_dom"/>
</dbReference>
<dbReference type="SUPFAM" id="SSF48726">
    <property type="entry name" value="Immunoglobulin"/>
    <property type="match status" value="1"/>
</dbReference>
<feature type="compositionally biased region" description="Basic and acidic residues" evidence="1">
    <location>
        <begin position="32"/>
        <end position="42"/>
    </location>
</feature>
<evidence type="ECO:0000256" key="1">
    <source>
        <dbReference type="SAM" id="MobiDB-lite"/>
    </source>
</evidence>
<evidence type="ECO:0000256" key="2">
    <source>
        <dbReference type="SAM" id="Phobius"/>
    </source>
</evidence>
<feature type="region of interest" description="Disordered" evidence="1">
    <location>
        <begin position="29"/>
        <end position="53"/>
    </location>
</feature>
<dbReference type="Proteomes" id="UP000728185">
    <property type="component" value="Unassembled WGS sequence"/>
</dbReference>
<comment type="caution">
    <text evidence="4">The sequence shown here is derived from an EMBL/GenBank/DDBJ whole genome shotgun (WGS) entry which is preliminary data.</text>
</comment>
<keyword evidence="2" id="KW-0472">Membrane</keyword>
<dbReference type="InterPro" id="IPR013783">
    <property type="entry name" value="Ig-like_fold"/>
</dbReference>
<evidence type="ECO:0000313" key="5">
    <source>
        <dbReference type="Proteomes" id="UP000728185"/>
    </source>
</evidence>
<dbReference type="EMBL" id="LUCM01008889">
    <property type="protein sequence ID" value="KAA0187746.1"/>
    <property type="molecule type" value="Genomic_DNA"/>
</dbReference>
<dbReference type="InterPro" id="IPR003599">
    <property type="entry name" value="Ig_sub"/>
</dbReference>
<feature type="region of interest" description="Disordered" evidence="1">
    <location>
        <begin position="383"/>
        <end position="404"/>
    </location>
</feature>
<reference evidence="4" key="1">
    <citation type="submission" date="2019-05" db="EMBL/GenBank/DDBJ databases">
        <title>Annotation for the trematode Fasciolopsis buski.</title>
        <authorList>
            <person name="Choi Y.-J."/>
        </authorList>
    </citation>
    <scope>NUCLEOTIDE SEQUENCE</scope>
    <source>
        <strain evidence="4">HT</strain>
        <tissue evidence="4">Whole worm</tissue>
    </source>
</reference>
<feature type="region of interest" description="Disordered" evidence="1">
    <location>
        <begin position="168"/>
        <end position="190"/>
    </location>
</feature>
<proteinExistence type="predicted"/>
<keyword evidence="5" id="KW-1185">Reference proteome</keyword>
<keyword evidence="2" id="KW-1133">Transmembrane helix</keyword>
<dbReference type="Gene3D" id="2.60.40.10">
    <property type="entry name" value="Immunoglobulins"/>
    <property type="match status" value="1"/>
</dbReference>
<keyword evidence="2" id="KW-0812">Transmembrane</keyword>
<feature type="transmembrane region" description="Helical" evidence="2">
    <location>
        <begin position="281"/>
        <end position="303"/>
    </location>
</feature>
<feature type="compositionally biased region" description="Polar residues" evidence="1">
    <location>
        <begin position="168"/>
        <end position="178"/>
    </location>
</feature>
<dbReference type="AlphaFoldDB" id="A0A8E0RU10"/>
<feature type="compositionally biased region" description="Low complexity" evidence="1">
    <location>
        <begin position="383"/>
        <end position="397"/>
    </location>
</feature>
<organism evidence="4 5">
    <name type="scientific">Fasciolopsis buskii</name>
    <dbReference type="NCBI Taxonomy" id="27845"/>
    <lineage>
        <taxon>Eukaryota</taxon>
        <taxon>Metazoa</taxon>
        <taxon>Spiralia</taxon>
        <taxon>Lophotrochozoa</taxon>
        <taxon>Platyhelminthes</taxon>
        <taxon>Trematoda</taxon>
        <taxon>Digenea</taxon>
        <taxon>Plagiorchiida</taxon>
        <taxon>Echinostomata</taxon>
        <taxon>Echinostomatoidea</taxon>
        <taxon>Fasciolidae</taxon>
        <taxon>Fasciolopsis</taxon>
    </lineage>
</organism>
<name>A0A8E0RU10_9TREM</name>
<dbReference type="InterPro" id="IPR003598">
    <property type="entry name" value="Ig_sub2"/>
</dbReference>
<feature type="domain" description="Ig-like" evidence="3">
    <location>
        <begin position="123"/>
        <end position="253"/>
    </location>
</feature>
<dbReference type="InterPro" id="IPR036179">
    <property type="entry name" value="Ig-like_dom_sf"/>
</dbReference>
<dbReference type="SMART" id="SM00408">
    <property type="entry name" value="IGc2"/>
    <property type="match status" value="1"/>
</dbReference>
<dbReference type="OrthoDB" id="6413693at2759"/>
<evidence type="ECO:0000313" key="4">
    <source>
        <dbReference type="EMBL" id="KAA0187746.1"/>
    </source>
</evidence>